<accession>A0A377FVL0</accession>
<dbReference type="SUPFAM" id="SSF54534">
    <property type="entry name" value="FKBP-like"/>
    <property type="match status" value="1"/>
</dbReference>
<dbReference type="Pfam" id="PF03449">
    <property type="entry name" value="GreA_GreB_N"/>
    <property type="match status" value="1"/>
</dbReference>
<evidence type="ECO:0000259" key="4">
    <source>
        <dbReference type="Pfam" id="PF01272"/>
    </source>
</evidence>
<evidence type="ECO:0000313" key="7">
    <source>
        <dbReference type="Proteomes" id="UP000254060"/>
    </source>
</evidence>
<dbReference type="AlphaFoldDB" id="A0A377FVL0"/>
<evidence type="ECO:0000313" key="6">
    <source>
        <dbReference type="EMBL" id="STO08373.1"/>
    </source>
</evidence>
<organism evidence="6 7">
    <name type="scientific">Exiguobacterium aurantiacum</name>
    <dbReference type="NCBI Taxonomy" id="33987"/>
    <lineage>
        <taxon>Bacteria</taxon>
        <taxon>Bacillati</taxon>
        <taxon>Bacillota</taxon>
        <taxon>Bacilli</taxon>
        <taxon>Bacillales</taxon>
        <taxon>Bacillales Family XII. Incertae Sedis</taxon>
        <taxon>Exiguobacterium</taxon>
    </lineage>
</organism>
<dbReference type="GO" id="GO:0003677">
    <property type="term" value="F:DNA binding"/>
    <property type="evidence" value="ECO:0007669"/>
    <property type="project" value="InterPro"/>
</dbReference>
<keyword evidence="1" id="KW-0805">Transcription regulation</keyword>
<evidence type="ECO:0000256" key="3">
    <source>
        <dbReference type="SAM" id="Coils"/>
    </source>
</evidence>
<protein>
    <submittedName>
        <fullName evidence="6">Transcript cleavage factor greA</fullName>
    </submittedName>
</protein>
<dbReference type="Gene3D" id="3.10.50.30">
    <property type="entry name" value="Transcription elongation factor, GreA/GreB, C-terminal domain"/>
    <property type="match status" value="1"/>
</dbReference>
<dbReference type="PIRSF" id="PIRSF006092">
    <property type="entry name" value="GreA_GreB"/>
    <property type="match status" value="1"/>
</dbReference>
<name>A0A377FVL0_9BACL</name>
<dbReference type="InterPro" id="IPR022691">
    <property type="entry name" value="Tscrpt_elong_fac_GreA/B_N"/>
</dbReference>
<dbReference type="InterPro" id="IPR023459">
    <property type="entry name" value="Tscrpt_elong_fac_GreA/B_fam"/>
</dbReference>
<dbReference type="Pfam" id="PF01272">
    <property type="entry name" value="GreA_GreB"/>
    <property type="match status" value="1"/>
</dbReference>
<dbReference type="EMBL" id="UGGP01000001">
    <property type="protein sequence ID" value="STO08373.1"/>
    <property type="molecule type" value="Genomic_DNA"/>
</dbReference>
<dbReference type="Proteomes" id="UP000254060">
    <property type="component" value="Unassembled WGS sequence"/>
</dbReference>
<dbReference type="InterPro" id="IPR036953">
    <property type="entry name" value="GreA/GreB_C_sf"/>
</dbReference>
<dbReference type="PANTHER" id="PTHR30437">
    <property type="entry name" value="TRANSCRIPTION ELONGATION FACTOR GREA"/>
    <property type="match status" value="1"/>
</dbReference>
<keyword evidence="3" id="KW-0175">Coiled coil</keyword>
<dbReference type="GO" id="GO:0032784">
    <property type="term" value="P:regulation of DNA-templated transcription elongation"/>
    <property type="evidence" value="ECO:0007669"/>
    <property type="project" value="InterPro"/>
</dbReference>
<dbReference type="GO" id="GO:0070063">
    <property type="term" value="F:RNA polymerase binding"/>
    <property type="evidence" value="ECO:0007669"/>
    <property type="project" value="InterPro"/>
</dbReference>
<proteinExistence type="predicted"/>
<feature type="domain" description="Transcription elongation factor GreA/GreB C-terminal" evidence="4">
    <location>
        <begin position="80"/>
        <end position="152"/>
    </location>
</feature>
<dbReference type="InterPro" id="IPR036805">
    <property type="entry name" value="Tscrpt_elong_fac_GreA/B_N_sf"/>
</dbReference>
<evidence type="ECO:0000256" key="2">
    <source>
        <dbReference type="ARBA" id="ARBA00023163"/>
    </source>
</evidence>
<evidence type="ECO:0000259" key="5">
    <source>
        <dbReference type="Pfam" id="PF03449"/>
    </source>
</evidence>
<evidence type="ECO:0000256" key="1">
    <source>
        <dbReference type="ARBA" id="ARBA00023015"/>
    </source>
</evidence>
<dbReference type="InterPro" id="IPR001437">
    <property type="entry name" value="Tscrpt_elong_fac_GreA/B_C"/>
</dbReference>
<keyword evidence="2" id="KW-0804">Transcription</keyword>
<gene>
    <name evidence="6" type="primary">greA_1</name>
    <name evidence="6" type="ORF">NCTC13163_01743</name>
</gene>
<dbReference type="FunFam" id="3.10.50.30:FF:000001">
    <property type="entry name" value="Transcription elongation factor GreA"/>
    <property type="match status" value="1"/>
</dbReference>
<dbReference type="RefSeq" id="WP_029335311.1">
    <property type="nucleotide sequence ID" value="NZ_UGGP01000001.1"/>
</dbReference>
<sequence>MPKPQLTKEGRDRLTAQLASLTHERTEARERIKTARKFCDFREDVTYAEAVDAYDRIEVKIADLERTLAEAVIVDRGRLDVVAFGSQVVIRETPDGEEETYRLVGELEADLANGTISASSPLGIGLMGGVVGQTVTIDTPGGTLDFEIVRIER</sequence>
<reference evidence="6 7" key="1">
    <citation type="submission" date="2018-06" db="EMBL/GenBank/DDBJ databases">
        <authorList>
            <consortium name="Pathogen Informatics"/>
            <person name="Doyle S."/>
        </authorList>
    </citation>
    <scope>NUCLEOTIDE SEQUENCE [LARGE SCALE GENOMIC DNA]</scope>
    <source>
        <strain evidence="6 7">NCTC13163</strain>
    </source>
</reference>
<feature type="domain" description="Transcription elongation factor GreA/GreB N-terminal" evidence="5">
    <location>
        <begin position="5"/>
        <end position="73"/>
    </location>
</feature>
<dbReference type="STRING" id="1397694.GCA_000702585_02239"/>
<dbReference type="PANTHER" id="PTHR30437:SF4">
    <property type="entry name" value="TRANSCRIPTION ELONGATION FACTOR GREA"/>
    <property type="match status" value="1"/>
</dbReference>
<dbReference type="OrthoDB" id="2706995at2"/>
<dbReference type="SUPFAM" id="SSF46557">
    <property type="entry name" value="GreA transcript cleavage protein, N-terminal domain"/>
    <property type="match status" value="1"/>
</dbReference>
<feature type="coiled-coil region" evidence="3">
    <location>
        <begin position="11"/>
        <end position="74"/>
    </location>
</feature>
<dbReference type="Gene3D" id="1.10.287.180">
    <property type="entry name" value="Transcription elongation factor, GreA/GreB, N-terminal domain"/>
    <property type="match status" value="1"/>
</dbReference>
<dbReference type="GO" id="GO:0006354">
    <property type="term" value="P:DNA-templated transcription elongation"/>
    <property type="evidence" value="ECO:0007669"/>
    <property type="project" value="TreeGrafter"/>
</dbReference>